<sequence length="505" mass="56099">MRDLIKEAVNNLDAALELRKIVLKKINEKKLKESDIVEVVDAVDDLSLEEIQKLGSNLRKFPMGCDLIEIGVGPCSSSLTLTQFIENCILTDYMGFPIHICSYAVADIAEKEGLNPIDVLKMVLENVDVPIDIDHFGKYGPMRFPKEITHCYGDCYFKGPPFKGCPRDRIHKRLIEKEKEHANEFEDWVRLASTVCINVVEEQGGEEHAAPLDEMEVVAEAAKKYGKGLEGIFHIGDGHDDLITGIKACIDLDVDVFVVEGAPFNRAKDRLKVFAKAVAVSRILVKGGVVATNGAYEDECRIGLRSGLNTILTGFPLNHHGYMCGYSPGTAKRGNFGLRRVMRIIREEIKAGNVNASFIDKDVVKAIALGNRFLNGNIYPYSIGGFYLGDAHWACIKESNLCKKLNVNKTIDDISAEKVGLIGGRYISWAIAEKAEEAYISDIDSWVERATIKILNDNGINAYPCNGDDKKAVENSEKAYITTFIPNIALKILDRIRDKKVELLI</sequence>
<dbReference type="eggNOG" id="arCOG04861">
    <property type="taxonomic scope" value="Archaea"/>
</dbReference>
<name>C7P8C9_METFA</name>
<protein>
    <submittedName>
        <fullName evidence="1">Uncharacterized conserved protein UCP019375</fullName>
    </submittedName>
</protein>
<dbReference type="Proteomes" id="UP000001495">
    <property type="component" value="Chromosome"/>
</dbReference>
<keyword evidence="2" id="KW-1185">Reference proteome</keyword>
<dbReference type="GeneID" id="8365683"/>
<dbReference type="NCBIfam" id="TIGR03958">
    <property type="entry name" value="monoFe_hyd_HmdC"/>
    <property type="match status" value="1"/>
</dbReference>
<gene>
    <name evidence="1" type="ordered locus">Mefer_0993</name>
</gene>
<dbReference type="PIRSF" id="PIRSF019375">
    <property type="entry name" value="UCP019375"/>
    <property type="match status" value="1"/>
</dbReference>
<organism evidence="1 2">
    <name type="scientific">Methanocaldococcus fervens (strain DSM 4213 / JCM 15782 / AG86)</name>
    <name type="common">Methanococcus fervens</name>
    <dbReference type="NCBI Taxonomy" id="573064"/>
    <lineage>
        <taxon>Archaea</taxon>
        <taxon>Methanobacteriati</taxon>
        <taxon>Methanobacteriota</taxon>
        <taxon>Methanomada group</taxon>
        <taxon>Methanococci</taxon>
        <taxon>Methanococcales</taxon>
        <taxon>Methanocaldococcaceae</taxon>
        <taxon>Methanocaldococcus</taxon>
    </lineage>
</organism>
<dbReference type="Pfam" id="PF10113">
    <property type="entry name" value="Fibrillarin_2"/>
    <property type="match status" value="1"/>
</dbReference>
<dbReference type="AlphaFoldDB" id="C7P8C9"/>
<evidence type="ECO:0000313" key="2">
    <source>
        <dbReference type="Proteomes" id="UP000001495"/>
    </source>
</evidence>
<evidence type="ECO:0000313" key="1">
    <source>
        <dbReference type="EMBL" id="ACV24811.1"/>
    </source>
</evidence>
<reference evidence="1" key="1">
    <citation type="submission" date="2009-08" db="EMBL/GenBank/DDBJ databases">
        <title>Complete sequence of chromosome of Methanocaldococcus fervens AG86.</title>
        <authorList>
            <consortium name="US DOE Joint Genome Institute"/>
            <person name="Lucas S."/>
            <person name="Copeland A."/>
            <person name="Lapidus A."/>
            <person name="Glavina del Rio T."/>
            <person name="Tice H."/>
            <person name="Bruce D."/>
            <person name="Goodwin L."/>
            <person name="Pitluck S."/>
            <person name="Chertkov O."/>
            <person name="Detter J.C."/>
            <person name="Han C."/>
            <person name="Tapia R."/>
            <person name="Larimer F."/>
            <person name="Land M."/>
            <person name="Hauser L."/>
            <person name="Kyrpides N."/>
            <person name="Ovchinnikova G."/>
            <person name="Lupa-Sieprawska M."/>
            <person name="Whitman W.B."/>
        </authorList>
    </citation>
    <scope>NUCLEOTIDE SEQUENCE [LARGE SCALE GENOMIC DNA]</scope>
    <source>
        <strain evidence="1">AG86</strain>
    </source>
</reference>
<proteinExistence type="predicted"/>
<dbReference type="InterPro" id="IPR016760">
    <property type="entry name" value="HcgG-like"/>
</dbReference>
<dbReference type="HOGENOM" id="CLU_539284_0_0_2"/>
<dbReference type="KEGG" id="mfe:Mefer_0993"/>
<accession>C7P8C9</accession>
<dbReference type="OrthoDB" id="114142at2157"/>
<dbReference type="EMBL" id="CP001696">
    <property type="protein sequence ID" value="ACV24811.1"/>
    <property type="molecule type" value="Genomic_DNA"/>
</dbReference>
<dbReference type="STRING" id="573064.Mefer_0993"/>
<dbReference type="RefSeq" id="WP_015791548.1">
    <property type="nucleotide sequence ID" value="NC_013156.1"/>
</dbReference>